<gene>
    <name evidence="3" type="ORF">BA70_15220</name>
</gene>
<dbReference type="OrthoDB" id="1633470at2"/>
<evidence type="ECO:0000313" key="4">
    <source>
        <dbReference type="Proteomes" id="UP000028091"/>
    </source>
</evidence>
<dbReference type="Pfam" id="PF07454">
    <property type="entry name" value="SpoIIP"/>
    <property type="match status" value="1"/>
</dbReference>
<comment type="caution">
    <text evidence="3">The sequence shown here is derived from an EMBL/GenBank/DDBJ whole genome shotgun (WGS) entry which is preliminary data.</text>
</comment>
<dbReference type="NCBIfam" id="TIGR02867">
    <property type="entry name" value="spore_II_P"/>
    <property type="match status" value="1"/>
</dbReference>
<sequence length="402" mass="45096">MKKRPRRPRQLVVAINGTKVVKSIFLFIASLVVMFVMSGALTSLKPELRPQASLYGVADELSGAFFATLMGMENQYFASTVPEDQRGFNFSGLSLKLATSINLEDPRSFLGRELPGFEHFDTKIILAGEGTDYTNMPMESPPPSEVIKDEKEANLAELDKLDEDEPKKPAKEPDRSTGKRKAVYIYHTHNTESYLPFLKGETNPNNARHSKVNVTLVGDMFGKALDQQGIGNTVDKTEIEKRLLQKGLKYPQSYNESRLVVKEAIAKNDDLEYLIDIHRDSRRKKDTTVEIKGKKFARIAFVVGKKNQSYEKNLKLATEFHHLMEKKYKGLSVGVFAKGEIGDNGIYNQDLSDKALLLEFGGVDNNMEELKNASSAAADVFSEIFWDAEKVNGKAKDEKKRS</sequence>
<name>A0A081LCQ8_9BACI</name>
<evidence type="ECO:0000313" key="3">
    <source>
        <dbReference type="EMBL" id="KEP27034.1"/>
    </source>
</evidence>
<feature type="region of interest" description="Disordered" evidence="1">
    <location>
        <begin position="158"/>
        <end position="179"/>
    </location>
</feature>
<evidence type="ECO:0000256" key="1">
    <source>
        <dbReference type="SAM" id="MobiDB-lite"/>
    </source>
</evidence>
<keyword evidence="2" id="KW-0812">Transmembrane</keyword>
<keyword evidence="4" id="KW-1185">Reference proteome</keyword>
<reference evidence="3 4" key="1">
    <citation type="submission" date="2012-09" db="EMBL/GenBank/DDBJ databases">
        <title>Genome Sequence of Bacillus sp. DW5-4.</title>
        <authorList>
            <person name="Lai Q."/>
            <person name="Liu Y."/>
            <person name="Shao Z."/>
        </authorList>
    </citation>
    <scope>NUCLEOTIDE SEQUENCE [LARGE SCALE GENOMIC DNA]</scope>
    <source>
        <strain evidence="3 4">DW5-4</strain>
    </source>
</reference>
<keyword evidence="2" id="KW-1133">Transmembrane helix</keyword>
<keyword evidence="2" id="KW-0472">Membrane</keyword>
<dbReference type="RefSeq" id="WP_034319449.1">
    <property type="nucleotide sequence ID" value="NZ_JBCMYH010000015.1"/>
</dbReference>
<proteinExistence type="predicted"/>
<accession>A0A081LCQ8</accession>
<feature type="compositionally biased region" description="Basic and acidic residues" evidence="1">
    <location>
        <begin position="158"/>
        <end position="177"/>
    </location>
</feature>
<dbReference type="EMBL" id="JOTP01000005">
    <property type="protein sequence ID" value="KEP27034.1"/>
    <property type="molecule type" value="Genomic_DNA"/>
</dbReference>
<feature type="transmembrane region" description="Helical" evidence="2">
    <location>
        <begin position="20"/>
        <end position="41"/>
    </location>
</feature>
<organism evidence="3 4">
    <name type="scientific">Bacillus zhangzhouensis</name>
    <dbReference type="NCBI Taxonomy" id="1178540"/>
    <lineage>
        <taxon>Bacteria</taxon>
        <taxon>Bacillati</taxon>
        <taxon>Bacillota</taxon>
        <taxon>Bacilli</taxon>
        <taxon>Bacillales</taxon>
        <taxon>Bacillaceae</taxon>
        <taxon>Bacillus</taxon>
    </lineage>
</organism>
<dbReference type="Proteomes" id="UP000028091">
    <property type="component" value="Unassembled WGS sequence"/>
</dbReference>
<dbReference type="InterPro" id="IPR010897">
    <property type="entry name" value="Spore_II_P"/>
</dbReference>
<dbReference type="AlphaFoldDB" id="A0A081LCQ8"/>
<evidence type="ECO:0000256" key="2">
    <source>
        <dbReference type="SAM" id="Phobius"/>
    </source>
</evidence>
<protein>
    <submittedName>
        <fullName evidence="3">Stage II sporulation protein P</fullName>
    </submittedName>
</protein>
<dbReference type="eggNOG" id="COG0860">
    <property type="taxonomic scope" value="Bacteria"/>
</dbReference>